<dbReference type="EC" id="3.4.24.-" evidence="9"/>
<dbReference type="GO" id="GO:0008237">
    <property type="term" value="F:metallopeptidase activity"/>
    <property type="evidence" value="ECO:0007669"/>
    <property type="project" value="UniProtKB-KW"/>
</dbReference>
<keyword evidence="2" id="KW-0479">Metal-binding</keyword>
<keyword evidence="1 6" id="KW-0645">Protease</keyword>
<evidence type="ECO:0000259" key="8">
    <source>
        <dbReference type="Pfam" id="PF01435"/>
    </source>
</evidence>
<comment type="similarity">
    <text evidence="6">Belongs to the peptidase M48 family.</text>
</comment>
<dbReference type="InterPro" id="IPR052173">
    <property type="entry name" value="Beta-lactam_resp_regulator"/>
</dbReference>
<accession>A0ABS7G722</accession>
<gene>
    <name evidence="9" type="ORF">K1Y72_35270</name>
</gene>
<keyword evidence="3 6" id="KW-0378">Hydrolase</keyword>
<dbReference type="PANTHER" id="PTHR34978">
    <property type="entry name" value="POSSIBLE SENSOR-TRANSDUCER PROTEIN BLAR"/>
    <property type="match status" value="1"/>
</dbReference>
<evidence type="ECO:0000256" key="5">
    <source>
        <dbReference type="ARBA" id="ARBA00023049"/>
    </source>
</evidence>
<reference evidence="9 10" key="1">
    <citation type="submission" date="2021-07" db="EMBL/GenBank/DDBJ databases">
        <title>Actinomadura sp. PM05-2 isolated from lichen.</title>
        <authorList>
            <person name="Somphong A."/>
            <person name="Phongsopitanun W."/>
            <person name="Tanasupawat S."/>
            <person name="Peongsungnone V."/>
        </authorList>
    </citation>
    <scope>NUCLEOTIDE SEQUENCE [LARGE SCALE GENOMIC DNA]</scope>
    <source>
        <strain evidence="9 10">PM05-2</strain>
    </source>
</reference>
<evidence type="ECO:0000256" key="3">
    <source>
        <dbReference type="ARBA" id="ARBA00022801"/>
    </source>
</evidence>
<dbReference type="Proteomes" id="UP000774570">
    <property type="component" value="Unassembled WGS sequence"/>
</dbReference>
<feature type="transmembrane region" description="Helical" evidence="7">
    <location>
        <begin position="82"/>
        <end position="104"/>
    </location>
</feature>
<protein>
    <submittedName>
        <fullName evidence="9">M48 family metalloprotease</fullName>
        <ecNumber evidence="9">3.4.24.-</ecNumber>
    </submittedName>
</protein>
<evidence type="ECO:0000313" key="9">
    <source>
        <dbReference type="EMBL" id="MBW8487659.1"/>
    </source>
</evidence>
<comment type="cofactor">
    <cofactor evidence="6">
        <name>Zn(2+)</name>
        <dbReference type="ChEBI" id="CHEBI:29105"/>
    </cofactor>
    <text evidence="6">Binds 1 zinc ion per subunit.</text>
</comment>
<feature type="transmembrane region" description="Helical" evidence="7">
    <location>
        <begin position="6"/>
        <end position="24"/>
    </location>
</feature>
<feature type="domain" description="Peptidase M48" evidence="8">
    <location>
        <begin position="122"/>
        <end position="181"/>
    </location>
</feature>
<dbReference type="EMBL" id="JAIBOA010000038">
    <property type="protein sequence ID" value="MBW8487659.1"/>
    <property type="molecule type" value="Genomic_DNA"/>
</dbReference>
<keyword evidence="5 6" id="KW-0482">Metalloprotease</keyword>
<organism evidence="9 10">
    <name type="scientific">Actinomadura parmotrematis</name>
    <dbReference type="NCBI Taxonomy" id="2864039"/>
    <lineage>
        <taxon>Bacteria</taxon>
        <taxon>Bacillati</taxon>
        <taxon>Actinomycetota</taxon>
        <taxon>Actinomycetes</taxon>
        <taxon>Streptosporangiales</taxon>
        <taxon>Thermomonosporaceae</taxon>
        <taxon>Actinomadura</taxon>
    </lineage>
</organism>
<evidence type="ECO:0000256" key="2">
    <source>
        <dbReference type="ARBA" id="ARBA00022723"/>
    </source>
</evidence>
<evidence type="ECO:0000256" key="4">
    <source>
        <dbReference type="ARBA" id="ARBA00022833"/>
    </source>
</evidence>
<evidence type="ECO:0000256" key="7">
    <source>
        <dbReference type="SAM" id="Phobius"/>
    </source>
</evidence>
<dbReference type="InterPro" id="IPR001915">
    <property type="entry name" value="Peptidase_M48"/>
</dbReference>
<proteinExistence type="inferred from homology"/>
<sequence length="290" mass="29986">MSWLTFMPVALVTALGVLLGRTGLPLHPAWSARLLATVAAMAAVTTAGTLAFVAFDYGVALLPGAAARVPDRVLPDGGAVPHMLGVPAWTLSAVLVVACARLGARWAAQLRGARRASAGVLDTDDPIALAVPGRHGGVLVSRGLLAGLSGRELEVVFQHERAHLRHGHHRFLMAGMLAAAVSPVLRPLYARLELELERWADEDAAEAVADRTRVAHTIARVALARADRPEGLPAFAEAGVVQRVRALLAGPPAKNRVSGPVALTGGGLGTGVLAAAALELDRALAALSIL</sequence>
<feature type="transmembrane region" description="Helical" evidence="7">
    <location>
        <begin position="36"/>
        <end position="62"/>
    </location>
</feature>
<dbReference type="Pfam" id="PF01435">
    <property type="entry name" value="Peptidase_M48"/>
    <property type="match status" value="1"/>
</dbReference>
<comment type="caution">
    <text evidence="9">The sequence shown here is derived from an EMBL/GenBank/DDBJ whole genome shotgun (WGS) entry which is preliminary data.</text>
</comment>
<keyword evidence="4 6" id="KW-0862">Zinc</keyword>
<keyword evidence="7" id="KW-0472">Membrane</keyword>
<evidence type="ECO:0000256" key="6">
    <source>
        <dbReference type="RuleBase" id="RU003983"/>
    </source>
</evidence>
<keyword evidence="7" id="KW-0812">Transmembrane</keyword>
<dbReference type="RefSeq" id="WP_220170893.1">
    <property type="nucleotide sequence ID" value="NZ_JAIBOA010000038.1"/>
</dbReference>
<dbReference type="Gene3D" id="3.30.2010.10">
    <property type="entry name" value="Metalloproteases ('zincins'), catalytic domain"/>
    <property type="match status" value="1"/>
</dbReference>
<dbReference type="PANTHER" id="PTHR34978:SF3">
    <property type="entry name" value="SLR0241 PROTEIN"/>
    <property type="match status" value="1"/>
</dbReference>
<name>A0ABS7G722_9ACTN</name>
<keyword evidence="7" id="KW-1133">Transmembrane helix</keyword>
<evidence type="ECO:0000256" key="1">
    <source>
        <dbReference type="ARBA" id="ARBA00022670"/>
    </source>
</evidence>
<keyword evidence="10" id="KW-1185">Reference proteome</keyword>
<evidence type="ECO:0000313" key="10">
    <source>
        <dbReference type="Proteomes" id="UP000774570"/>
    </source>
</evidence>